<evidence type="ECO:0000256" key="1">
    <source>
        <dbReference type="SAM" id="MobiDB-lite"/>
    </source>
</evidence>
<evidence type="ECO:0000313" key="3">
    <source>
        <dbReference type="Proteomes" id="UP001212841"/>
    </source>
</evidence>
<dbReference type="EMBL" id="JADGJD010001870">
    <property type="protein sequence ID" value="KAJ3037066.1"/>
    <property type="molecule type" value="Genomic_DNA"/>
</dbReference>
<feature type="region of interest" description="Disordered" evidence="1">
    <location>
        <begin position="1"/>
        <end position="24"/>
    </location>
</feature>
<evidence type="ECO:0000313" key="2">
    <source>
        <dbReference type="EMBL" id="KAJ3037066.1"/>
    </source>
</evidence>
<protein>
    <submittedName>
        <fullName evidence="2">Uncharacterized protein</fullName>
    </submittedName>
</protein>
<feature type="compositionally biased region" description="Basic and acidic residues" evidence="1">
    <location>
        <begin position="9"/>
        <end position="20"/>
    </location>
</feature>
<name>A0AAD5S3W6_9FUNG</name>
<accession>A0AAD5S3W6</accession>
<comment type="caution">
    <text evidence="2">The sequence shown here is derived from an EMBL/GenBank/DDBJ whole genome shotgun (WGS) entry which is preliminary data.</text>
</comment>
<sequence length="267" mass="29845">MARTFAPDKQTDPQSEKLDPRVQQSYEAVSRTLEETPIGKLLTNQERTALSLPLGAWSTSPQIEPRWESFGTLLWSLGIVSHIPDYHSPYPREILFKATGIIPAHPSTVINFTQHFDSHTTTTTLVPPDSFMHEVNRAEAWYWRSKAQVLVDLQTFLKRDGPDVEQAKKKIPQALQKSLQTLPTALSQASLRAHQDGLIPSRIKDDFGVGDVPYAELGHHDLGLVASIAQDRLAALGWLAGVREWDVGKDEEVPFVNPLGSLWTPKE</sequence>
<reference evidence="2" key="1">
    <citation type="submission" date="2020-05" db="EMBL/GenBank/DDBJ databases">
        <title>Phylogenomic resolution of chytrid fungi.</title>
        <authorList>
            <person name="Stajich J.E."/>
            <person name="Amses K."/>
            <person name="Simmons R."/>
            <person name="Seto K."/>
            <person name="Myers J."/>
            <person name="Bonds A."/>
            <person name="Quandt C.A."/>
            <person name="Barry K."/>
            <person name="Liu P."/>
            <person name="Grigoriev I."/>
            <person name="Longcore J.E."/>
            <person name="James T.Y."/>
        </authorList>
    </citation>
    <scope>NUCLEOTIDE SEQUENCE</scope>
    <source>
        <strain evidence="2">JEL0318</strain>
    </source>
</reference>
<dbReference type="Proteomes" id="UP001212841">
    <property type="component" value="Unassembled WGS sequence"/>
</dbReference>
<proteinExistence type="predicted"/>
<organism evidence="2 3">
    <name type="scientific">Rhizophlyctis rosea</name>
    <dbReference type="NCBI Taxonomy" id="64517"/>
    <lineage>
        <taxon>Eukaryota</taxon>
        <taxon>Fungi</taxon>
        <taxon>Fungi incertae sedis</taxon>
        <taxon>Chytridiomycota</taxon>
        <taxon>Chytridiomycota incertae sedis</taxon>
        <taxon>Chytridiomycetes</taxon>
        <taxon>Rhizophlyctidales</taxon>
        <taxon>Rhizophlyctidaceae</taxon>
        <taxon>Rhizophlyctis</taxon>
    </lineage>
</organism>
<keyword evidence="3" id="KW-1185">Reference proteome</keyword>
<dbReference type="AlphaFoldDB" id="A0AAD5S3W6"/>
<gene>
    <name evidence="2" type="ORF">HK097_003626</name>
</gene>